<sequence>LYRLEHTFDRNDSLPTEWEWSADGYRAEEKRIRFDVLCLQVIRQNGTTTKSSGFTYLKVVVRAHTADIEKCKLMRRDSEILRVKIRALQVYPASAQPQERIRMNKKAPKLAGWRWWLPVSPLLSLLSLCCLQRVISVERSQ</sequence>
<feature type="non-terminal residue" evidence="1">
    <location>
        <position position="141"/>
    </location>
</feature>
<protein>
    <submittedName>
        <fullName evidence="1">Uncharacterized protein</fullName>
    </submittedName>
</protein>
<evidence type="ECO:0000313" key="2">
    <source>
        <dbReference type="Proteomes" id="UP001519460"/>
    </source>
</evidence>
<keyword evidence="2" id="KW-1185">Reference proteome</keyword>
<proteinExistence type="predicted"/>
<feature type="non-terminal residue" evidence="1">
    <location>
        <position position="1"/>
    </location>
</feature>
<dbReference type="Proteomes" id="UP001519460">
    <property type="component" value="Unassembled WGS sequence"/>
</dbReference>
<dbReference type="EMBL" id="JACVVK020000509">
    <property type="protein sequence ID" value="KAK7469663.1"/>
    <property type="molecule type" value="Genomic_DNA"/>
</dbReference>
<name>A0ABD0JBY9_9CAEN</name>
<gene>
    <name evidence="1" type="ORF">BaRGS_00036333</name>
</gene>
<comment type="caution">
    <text evidence="1">The sequence shown here is derived from an EMBL/GenBank/DDBJ whole genome shotgun (WGS) entry which is preliminary data.</text>
</comment>
<accession>A0ABD0JBY9</accession>
<reference evidence="1 2" key="1">
    <citation type="journal article" date="2023" name="Sci. Data">
        <title>Genome assembly of the Korean intertidal mud-creeper Batillaria attramentaria.</title>
        <authorList>
            <person name="Patra A.K."/>
            <person name="Ho P.T."/>
            <person name="Jun S."/>
            <person name="Lee S.J."/>
            <person name="Kim Y."/>
            <person name="Won Y.J."/>
        </authorList>
    </citation>
    <scope>NUCLEOTIDE SEQUENCE [LARGE SCALE GENOMIC DNA]</scope>
    <source>
        <strain evidence="1">Wonlab-2016</strain>
    </source>
</reference>
<evidence type="ECO:0000313" key="1">
    <source>
        <dbReference type="EMBL" id="KAK7469663.1"/>
    </source>
</evidence>
<organism evidence="1 2">
    <name type="scientific">Batillaria attramentaria</name>
    <dbReference type="NCBI Taxonomy" id="370345"/>
    <lineage>
        <taxon>Eukaryota</taxon>
        <taxon>Metazoa</taxon>
        <taxon>Spiralia</taxon>
        <taxon>Lophotrochozoa</taxon>
        <taxon>Mollusca</taxon>
        <taxon>Gastropoda</taxon>
        <taxon>Caenogastropoda</taxon>
        <taxon>Sorbeoconcha</taxon>
        <taxon>Cerithioidea</taxon>
        <taxon>Batillariidae</taxon>
        <taxon>Batillaria</taxon>
    </lineage>
</organism>
<dbReference type="AlphaFoldDB" id="A0ABD0JBY9"/>